<dbReference type="AlphaFoldDB" id="A0A4V6D1I4"/>
<protein>
    <submittedName>
        <fullName evidence="1">Uncharacterized protein</fullName>
    </submittedName>
</protein>
<proteinExistence type="predicted"/>
<evidence type="ECO:0000313" key="1">
    <source>
        <dbReference type="EMBL" id="TKV94795.1"/>
    </source>
</evidence>
<evidence type="ECO:0000313" key="2">
    <source>
        <dbReference type="Proteomes" id="UP000298652"/>
    </source>
</evidence>
<dbReference type="Proteomes" id="UP000298652">
    <property type="component" value="Chromosome 9"/>
</dbReference>
<gene>
    <name evidence="1" type="ORF">SEVIR_9G319500v2</name>
</gene>
<organism evidence="1 2">
    <name type="scientific">Setaria viridis</name>
    <name type="common">Green bristlegrass</name>
    <name type="synonym">Setaria italica subsp. viridis</name>
    <dbReference type="NCBI Taxonomy" id="4556"/>
    <lineage>
        <taxon>Eukaryota</taxon>
        <taxon>Viridiplantae</taxon>
        <taxon>Streptophyta</taxon>
        <taxon>Embryophyta</taxon>
        <taxon>Tracheophyta</taxon>
        <taxon>Spermatophyta</taxon>
        <taxon>Magnoliopsida</taxon>
        <taxon>Liliopsida</taxon>
        <taxon>Poales</taxon>
        <taxon>Poaceae</taxon>
        <taxon>PACMAD clade</taxon>
        <taxon>Panicoideae</taxon>
        <taxon>Panicodae</taxon>
        <taxon>Paniceae</taxon>
        <taxon>Cenchrinae</taxon>
        <taxon>Setaria</taxon>
    </lineage>
</organism>
<sequence>MSDGEEEKVTLDPGRLDVVGPKTPLVDDDGLEVCTVELSLSPAEEVVDHGPFSIEQLQVKKTNTPSMQSCICTFSRSNTLILSYSVAFFTNHNFGAS</sequence>
<name>A0A4V6D1I4_SETVI</name>
<reference evidence="1" key="1">
    <citation type="submission" date="2019-03" db="EMBL/GenBank/DDBJ databases">
        <title>WGS assembly of Setaria viridis.</title>
        <authorList>
            <person name="Huang P."/>
            <person name="Jenkins J."/>
            <person name="Grimwood J."/>
            <person name="Barry K."/>
            <person name="Healey A."/>
            <person name="Mamidi S."/>
            <person name="Sreedasyam A."/>
            <person name="Shu S."/>
            <person name="Feldman M."/>
            <person name="Wu J."/>
            <person name="Yu Y."/>
            <person name="Chen C."/>
            <person name="Johnson J."/>
            <person name="Rokhsar D."/>
            <person name="Baxter I."/>
            <person name="Schmutz J."/>
            <person name="Brutnell T."/>
            <person name="Kellogg E."/>
        </authorList>
    </citation>
    <scope>NUCLEOTIDE SEQUENCE [LARGE SCALE GENOMIC DNA]</scope>
</reference>
<keyword evidence="2" id="KW-1185">Reference proteome</keyword>
<dbReference type="Gramene" id="TKV94795">
    <property type="protein sequence ID" value="TKV94795"/>
    <property type="gene ID" value="SEVIR_9G319500v2"/>
</dbReference>
<dbReference type="EMBL" id="CM016560">
    <property type="protein sequence ID" value="TKV94795.1"/>
    <property type="molecule type" value="Genomic_DNA"/>
</dbReference>
<accession>A0A4V6D1I4</accession>